<evidence type="ECO:0000259" key="5">
    <source>
        <dbReference type="Pfam" id="PF00135"/>
    </source>
</evidence>
<feature type="domain" description="Carboxylesterase type B" evidence="5">
    <location>
        <begin position="35"/>
        <end position="251"/>
    </location>
</feature>
<protein>
    <recommendedName>
        <fullName evidence="5">Carboxylesterase type B domain-containing protein</fullName>
    </recommendedName>
</protein>
<comment type="similarity">
    <text evidence="1">Belongs to the type-B carboxylesterase/lipase family.</text>
</comment>
<dbReference type="AlphaFoldDB" id="A0A8J9V5H8"/>
<dbReference type="GO" id="GO:0052689">
    <property type="term" value="F:carboxylic ester hydrolase activity"/>
    <property type="evidence" value="ECO:0007669"/>
    <property type="project" value="UniProtKB-KW"/>
</dbReference>
<keyword evidence="2" id="KW-0719">Serine esterase</keyword>
<gene>
    <name evidence="6" type="ORF">BINO364_LOCUS261</name>
</gene>
<sequence>MAKSDEDLILTKVPRKENNIILSECLYSPCVEHIIDGVEPFLTDVPYNLLSKGKYNKVPIIIGYNNAEGLLFASMETEEMIPKIMLEKSLPKNLEIPHKKRIEIGEKLMKFYVGNEKISLENLANISRFYGEAYFTVSILEETELYLETNNHPVYSYIFSYEGWRNFLKKTLRKELKDVPGATHADDIFYLFNMPNVPSLFENKMIDRMTTMWTNFAKYGDPTPEISDMLPVKWLPANKTSPYSFVIDKEFSTTPLWTTDSLKYLREVFAKYRRKND</sequence>
<dbReference type="Gene3D" id="3.40.50.1820">
    <property type="entry name" value="alpha/beta hydrolase"/>
    <property type="match status" value="1"/>
</dbReference>
<keyword evidence="3" id="KW-0378">Hydrolase</keyword>
<dbReference type="PANTHER" id="PTHR43142:SF1">
    <property type="entry name" value="CARBOXYLIC ESTER HYDROLASE"/>
    <property type="match status" value="1"/>
</dbReference>
<name>A0A8J9V5H8_9NEOP</name>
<dbReference type="InterPro" id="IPR029058">
    <property type="entry name" value="AB_hydrolase_fold"/>
</dbReference>
<dbReference type="SUPFAM" id="SSF53474">
    <property type="entry name" value="alpha/beta-Hydrolases"/>
    <property type="match status" value="1"/>
</dbReference>
<proteinExistence type="inferred from homology"/>
<accession>A0A8J9V5H8</accession>
<evidence type="ECO:0000313" key="7">
    <source>
        <dbReference type="Proteomes" id="UP000838878"/>
    </source>
</evidence>
<reference evidence="6" key="1">
    <citation type="submission" date="2021-12" db="EMBL/GenBank/DDBJ databases">
        <authorList>
            <person name="Martin H S."/>
        </authorList>
    </citation>
    <scope>NUCLEOTIDE SEQUENCE</scope>
</reference>
<evidence type="ECO:0000256" key="3">
    <source>
        <dbReference type="ARBA" id="ARBA00022801"/>
    </source>
</evidence>
<dbReference type="InterPro" id="IPR002018">
    <property type="entry name" value="CarbesteraseB"/>
</dbReference>
<dbReference type="EMBL" id="OV170221">
    <property type="protein sequence ID" value="CAH0713065.1"/>
    <property type="molecule type" value="Genomic_DNA"/>
</dbReference>
<keyword evidence="7" id="KW-1185">Reference proteome</keyword>
<dbReference type="OrthoDB" id="19653at2759"/>
<dbReference type="Pfam" id="PF00135">
    <property type="entry name" value="COesterase"/>
    <property type="match status" value="1"/>
</dbReference>
<keyword evidence="4" id="KW-0325">Glycoprotein</keyword>
<evidence type="ECO:0000256" key="1">
    <source>
        <dbReference type="ARBA" id="ARBA00005964"/>
    </source>
</evidence>
<evidence type="ECO:0000256" key="2">
    <source>
        <dbReference type="ARBA" id="ARBA00022487"/>
    </source>
</evidence>
<evidence type="ECO:0000256" key="4">
    <source>
        <dbReference type="ARBA" id="ARBA00023180"/>
    </source>
</evidence>
<dbReference type="PANTHER" id="PTHR43142">
    <property type="entry name" value="CARBOXYLIC ESTER HYDROLASE"/>
    <property type="match status" value="1"/>
</dbReference>
<organism evidence="6 7">
    <name type="scientific">Brenthis ino</name>
    <name type="common">lesser marbled fritillary</name>
    <dbReference type="NCBI Taxonomy" id="405034"/>
    <lineage>
        <taxon>Eukaryota</taxon>
        <taxon>Metazoa</taxon>
        <taxon>Ecdysozoa</taxon>
        <taxon>Arthropoda</taxon>
        <taxon>Hexapoda</taxon>
        <taxon>Insecta</taxon>
        <taxon>Pterygota</taxon>
        <taxon>Neoptera</taxon>
        <taxon>Endopterygota</taxon>
        <taxon>Lepidoptera</taxon>
        <taxon>Glossata</taxon>
        <taxon>Ditrysia</taxon>
        <taxon>Papilionoidea</taxon>
        <taxon>Nymphalidae</taxon>
        <taxon>Heliconiinae</taxon>
        <taxon>Argynnini</taxon>
        <taxon>Brenthis</taxon>
    </lineage>
</organism>
<dbReference type="Proteomes" id="UP000838878">
    <property type="component" value="Chromosome 1"/>
</dbReference>
<feature type="non-terminal residue" evidence="6">
    <location>
        <position position="277"/>
    </location>
</feature>
<evidence type="ECO:0000313" key="6">
    <source>
        <dbReference type="EMBL" id="CAH0713065.1"/>
    </source>
</evidence>